<reference evidence="2" key="1">
    <citation type="submission" date="2023-03" db="EMBL/GenBank/DDBJ databases">
        <title>Massive genome expansion in bonnet fungi (Mycena s.s.) driven by repeated elements and novel gene families across ecological guilds.</title>
        <authorList>
            <consortium name="Lawrence Berkeley National Laboratory"/>
            <person name="Harder C.B."/>
            <person name="Miyauchi S."/>
            <person name="Viragh M."/>
            <person name="Kuo A."/>
            <person name="Thoen E."/>
            <person name="Andreopoulos B."/>
            <person name="Lu D."/>
            <person name="Skrede I."/>
            <person name="Drula E."/>
            <person name="Henrissat B."/>
            <person name="Morin E."/>
            <person name="Kohler A."/>
            <person name="Barry K."/>
            <person name="LaButti K."/>
            <person name="Morin E."/>
            <person name="Salamov A."/>
            <person name="Lipzen A."/>
            <person name="Mereny Z."/>
            <person name="Hegedus B."/>
            <person name="Baldrian P."/>
            <person name="Stursova M."/>
            <person name="Weitz H."/>
            <person name="Taylor A."/>
            <person name="Grigoriev I.V."/>
            <person name="Nagy L.G."/>
            <person name="Martin F."/>
            <person name="Kauserud H."/>
        </authorList>
    </citation>
    <scope>NUCLEOTIDE SEQUENCE</scope>
    <source>
        <strain evidence="2">CBHHK067</strain>
    </source>
</reference>
<proteinExistence type="predicted"/>
<evidence type="ECO:0000313" key="3">
    <source>
        <dbReference type="Proteomes" id="UP001221757"/>
    </source>
</evidence>
<sequence>MSDPHLEWIWSRYDTSPDPLLGMDSLYQTCSKFLKHVLQPSHIILVAGGFTLHPDLAVPLADAVTAMDRVLRLAAQYHGLPHAPSIGVQEVQILTVTTGMHRASQNKIVLAWVTILDRLAAAMREMKSFRLENEIDPFRQTWSSRIPQNILALPLSLQAKLPKSLLESFGIAVVPREVDVPHLHLEAQARKVPTSMCASPVAGMTASVRTIPREVDVPHACPEAAAHADTTSAHTAIGTPVQLHRVHEPSAVKMGAPELARAKAAVLEAIRTHLVGGLWKGLTKDRSLSSRSGDPFRPTISSPTCTHHRDCRPSVKALAAIEARECIPEQQPTITDVTVDRINPRRSVSAAPVTVSAVRTIDKAKLEGSYCVSAKSFANTQGVTQLTGDAISDQEDRGRPLSAPPAPALANEGTVELGGPSRSSPALDVSFAAMRTRHSSSMSPAPAVVKSKAVEHGGLQESRQRSGLPFLAIRVSPGSASTGDNHLAIQSPAPALANATAIEFGGLQRAIPDLKIGTLENLTHAIASQPSSSSPASLDTAVFEPAVFRLPAPTLVNDEGTVELGGLKVSGTAQDEPRKKPADVALTTHHAARILSSCNTSSVPLPLVPAAALGSAYIRTLRSLHPVQITHVELAQSMEWEREGIGTSRRI</sequence>
<accession>A0AAD7G9N3</accession>
<comment type="caution">
    <text evidence="2">The sequence shown here is derived from an EMBL/GenBank/DDBJ whole genome shotgun (WGS) entry which is preliminary data.</text>
</comment>
<name>A0AAD7G9N3_MYCRO</name>
<dbReference type="EMBL" id="JARKIE010000122">
    <property type="protein sequence ID" value="KAJ7681126.1"/>
    <property type="molecule type" value="Genomic_DNA"/>
</dbReference>
<gene>
    <name evidence="2" type="ORF">B0H17DRAFT_1138692</name>
</gene>
<organism evidence="2 3">
    <name type="scientific">Mycena rosella</name>
    <name type="common">Pink bonnet</name>
    <name type="synonym">Agaricus rosellus</name>
    <dbReference type="NCBI Taxonomy" id="1033263"/>
    <lineage>
        <taxon>Eukaryota</taxon>
        <taxon>Fungi</taxon>
        <taxon>Dikarya</taxon>
        <taxon>Basidiomycota</taxon>
        <taxon>Agaricomycotina</taxon>
        <taxon>Agaricomycetes</taxon>
        <taxon>Agaricomycetidae</taxon>
        <taxon>Agaricales</taxon>
        <taxon>Marasmiineae</taxon>
        <taxon>Mycenaceae</taxon>
        <taxon>Mycena</taxon>
    </lineage>
</organism>
<feature type="region of interest" description="Disordered" evidence="1">
    <location>
        <begin position="286"/>
        <end position="305"/>
    </location>
</feature>
<evidence type="ECO:0000256" key="1">
    <source>
        <dbReference type="SAM" id="MobiDB-lite"/>
    </source>
</evidence>
<protein>
    <submittedName>
        <fullName evidence="2">Uncharacterized protein</fullName>
    </submittedName>
</protein>
<keyword evidence="3" id="KW-1185">Reference proteome</keyword>
<dbReference type="AlphaFoldDB" id="A0AAD7G9N3"/>
<dbReference type="Proteomes" id="UP001221757">
    <property type="component" value="Unassembled WGS sequence"/>
</dbReference>
<evidence type="ECO:0000313" key="2">
    <source>
        <dbReference type="EMBL" id="KAJ7681126.1"/>
    </source>
</evidence>